<evidence type="ECO:0000313" key="4">
    <source>
        <dbReference type="EMBL" id="SDM89078.1"/>
    </source>
</evidence>
<dbReference type="PANTHER" id="PTHR34236">
    <property type="entry name" value="DIMETHYL SULFOXIDE REDUCTASE TRANSCRIPTIONAL ACTIVATOR"/>
    <property type="match status" value="1"/>
</dbReference>
<evidence type="ECO:0000256" key="1">
    <source>
        <dbReference type="ARBA" id="ARBA00023015"/>
    </source>
</evidence>
<dbReference type="STRING" id="996166.SAMN05192554_10930"/>
<name>A0A1G9WX56_9EURY</name>
<feature type="domain" description="HTH bat-type" evidence="3">
    <location>
        <begin position="155"/>
        <end position="206"/>
    </location>
</feature>
<keyword evidence="5" id="KW-1185">Reference proteome</keyword>
<dbReference type="InterPro" id="IPR007050">
    <property type="entry name" value="HTH_bacterioopsin"/>
</dbReference>
<accession>A0A1G9WX56</accession>
<dbReference type="Proteomes" id="UP000199370">
    <property type="component" value="Unassembled WGS sequence"/>
</dbReference>
<keyword evidence="2" id="KW-0804">Transcription</keyword>
<dbReference type="EMBL" id="FNIA01000009">
    <property type="protein sequence ID" value="SDM89078.1"/>
    <property type="molecule type" value="Genomic_DNA"/>
</dbReference>
<proteinExistence type="predicted"/>
<organism evidence="4 5">
    <name type="scientific">Haloarchaeobius iranensis</name>
    <dbReference type="NCBI Taxonomy" id="996166"/>
    <lineage>
        <taxon>Archaea</taxon>
        <taxon>Methanobacteriati</taxon>
        <taxon>Methanobacteriota</taxon>
        <taxon>Stenosarchaea group</taxon>
        <taxon>Halobacteria</taxon>
        <taxon>Halobacteriales</taxon>
        <taxon>Halorubellaceae</taxon>
        <taxon>Haloarchaeobius</taxon>
    </lineage>
</organism>
<dbReference type="OrthoDB" id="156233at2157"/>
<dbReference type="PANTHER" id="PTHR34236:SF1">
    <property type="entry name" value="DIMETHYL SULFOXIDE REDUCTASE TRANSCRIPTIONAL ACTIVATOR"/>
    <property type="match status" value="1"/>
</dbReference>
<dbReference type="Pfam" id="PF04967">
    <property type="entry name" value="HTH_10"/>
    <property type="match status" value="1"/>
</dbReference>
<evidence type="ECO:0000259" key="3">
    <source>
        <dbReference type="Pfam" id="PF04967"/>
    </source>
</evidence>
<dbReference type="RefSeq" id="WP_089733214.1">
    <property type="nucleotide sequence ID" value="NZ_FNIA01000009.1"/>
</dbReference>
<evidence type="ECO:0000313" key="5">
    <source>
        <dbReference type="Proteomes" id="UP000199370"/>
    </source>
</evidence>
<dbReference type="AlphaFoldDB" id="A0A1G9WX56"/>
<reference evidence="4 5" key="1">
    <citation type="submission" date="2016-10" db="EMBL/GenBank/DDBJ databases">
        <authorList>
            <person name="de Groot N.N."/>
        </authorList>
    </citation>
    <scope>NUCLEOTIDE SEQUENCE [LARGE SCALE GENOMIC DNA]</scope>
    <source>
        <strain evidence="5">EB21,IBRC-M 10013,KCTC 4048</strain>
    </source>
</reference>
<sequence>MGVIAEFSVDTDTFGPASICWGESDVQLQFEQVVPTSGDVVPYVWVSGDTDSFERGMDEATTEVGYSTIDRQGGRVLYRLRWHTDPTGLLSIFVDTNAAVLEARATESWFFRVRFPDEPSVTQFHERTREHGYELDLHRLGRSDDQPDSGETYDLTPEQREAMLFALETGYFDIPRQSTLEDIADEFDISNQAASERLRRATATVLEASLTDGLDKPANRGG</sequence>
<evidence type="ECO:0000256" key="2">
    <source>
        <dbReference type="ARBA" id="ARBA00023163"/>
    </source>
</evidence>
<protein>
    <recommendedName>
        <fullName evidence="3">HTH bat-type domain-containing protein</fullName>
    </recommendedName>
</protein>
<keyword evidence="1" id="KW-0805">Transcription regulation</keyword>
<gene>
    <name evidence="4" type="ORF">SAMN05192554_10930</name>
</gene>